<comment type="similarity">
    <text evidence="1">Belongs to the GSP E family.</text>
</comment>
<evidence type="ECO:0000256" key="2">
    <source>
        <dbReference type="ARBA" id="ARBA00022741"/>
    </source>
</evidence>
<gene>
    <name evidence="5" type="ORF">C5Y93_28500</name>
</gene>
<dbReference type="AlphaFoldDB" id="A0A2S8GDW7"/>
<dbReference type="GO" id="GO:0016887">
    <property type="term" value="F:ATP hydrolysis activity"/>
    <property type="evidence" value="ECO:0007669"/>
    <property type="project" value="TreeGrafter"/>
</dbReference>
<dbReference type="FunFam" id="3.40.50.300:FF:000398">
    <property type="entry name" value="Type IV pilus assembly ATPase PilB"/>
    <property type="match status" value="1"/>
</dbReference>
<evidence type="ECO:0000256" key="1">
    <source>
        <dbReference type="ARBA" id="ARBA00006611"/>
    </source>
</evidence>
<keyword evidence="3" id="KW-0067">ATP-binding</keyword>
<sequence>MAVRRLGQILVDLGFISDEQLILLLEEQEAQAEHQPLGKIAEDMNLITDDQLAQALAEQLNMQVISLDDVSIAPDLLVRITEPMAQLYKVIPVNFEEDTNRLTLATCEPQNLSTQDELRQFLGYEIRMVVATERDISKTLERYYSEDSESFEGLVRDLEGDNDLAAAAAALEGDGPIDITDAEALADSAPVRKLLNMVLLMAIKDHASDIHFEPFEEEFRIRIKADGVLFEMVPPPRHLSFAITTRIKVMANLDIAERRVPQDGRIELTVGGHPVDLRVSVLPTMFGESVVMRLLDRSVVSLNIEKVGMGEDTLKEFRSVMHKPNGIVLVTGPTGSGKTTTLYSALSELNTINEKLITTEDPVEYDIEGIIQIPIDPDLGNTFANCLRAILRQDPDVILVGEIRDLETGEIAIQASLTGHLVFSTLHTNDAPSTITRLKDMGIPTFMITATVEAILAQRLVRRVCSQCRQEHEPSEETLVMLDMTREEIAGQKFYKGSGCDICNGTGYKGRIGIFELMIMNDDLRLMIMQNTSTDELRDEAKKFGMTPLRDAGMQLAYDGLTTLDEVLRETVME</sequence>
<dbReference type="OrthoDB" id="244550at2"/>
<organism evidence="5 6">
    <name type="scientific">Blastopirellula marina</name>
    <dbReference type="NCBI Taxonomy" id="124"/>
    <lineage>
        <taxon>Bacteria</taxon>
        <taxon>Pseudomonadati</taxon>
        <taxon>Planctomycetota</taxon>
        <taxon>Planctomycetia</taxon>
        <taxon>Pirellulales</taxon>
        <taxon>Pirellulaceae</taxon>
        <taxon>Blastopirellula</taxon>
    </lineage>
</organism>
<dbReference type="PANTHER" id="PTHR30258">
    <property type="entry name" value="TYPE II SECRETION SYSTEM PROTEIN GSPE-RELATED"/>
    <property type="match status" value="1"/>
</dbReference>
<comment type="caution">
    <text evidence="5">The sequence shown here is derived from an EMBL/GenBank/DDBJ whole genome shotgun (WGS) entry which is preliminary data.</text>
</comment>
<dbReference type="InterPro" id="IPR027417">
    <property type="entry name" value="P-loop_NTPase"/>
</dbReference>
<dbReference type="GO" id="GO:0005886">
    <property type="term" value="C:plasma membrane"/>
    <property type="evidence" value="ECO:0007669"/>
    <property type="project" value="TreeGrafter"/>
</dbReference>
<dbReference type="GO" id="GO:0005524">
    <property type="term" value="F:ATP binding"/>
    <property type="evidence" value="ECO:0007669"/>
    <property type="project" value="UniProtKB-KW"/>
</dbReference>
<dbReference type="SUPFAM" id="SSF52540">
    <property type="entry name" value="P-loop containing nucleoside triphosphate hydrolases"/>
    <property type="match status" value="1"/>
</dbReference>
<reference evidence="5 6" key="1">
    <citation type="submission" date="2018-02" db="EMBL/GenBank/DDBJ databases">
        <title>Comparative genomes isolates from brazilian mangrove.</title>
        <authorList>
            <person name="Araujo J.E."/>
            <person name="Taketani R.G."/>
            <person name="Silva M.C.P."/>
            <person name="Loureco M.V."/>
            <person name="Andreote F.D."/>
        </authorList>
    </citation>
    <scope>NUCLEOTIDE SEQUENCE [LARGE SCALE GENOMIC DNA]</scope>
    <source>
        <strain evidence="5 6">Nap-Phe MGV</strain>
    </source>
</reference>
<dbReference type="PROSITE" id="PS00662">
    <property type="entry name" value="T2SP_E"/>
    <property type="match status" value="1"/>
</dbReference>
<dbReference type="InterPro" id="IPR037257">
    <property type="entry name" value="T2SS_E_N_sf"/>
</dbReference>
<dbReference type="CDD" id="cd01129">
    <property type="entry name" value="PulE-GspE-like"/>
    <property type="match status" value="1"/>
</dbReference>
<dbReference type="Pfam" id="PF00437">
    <property type="entry name" value="T2SSE"/>
    <property type="match status" value="1"/>
</dbReference>
<dbReference type="RefSeq" id="WP_105338865.1">
    <property type="nucleotide sequence ID" value="NZ_PUHZ01000025.1"/>
</dbReference>
<evidence type="ECO:0000256" key="3">
    <source>
        <dbReference type="ARBA" id="ARBA00022840"/>
    </source>
</evidence>
<dbReference type="Pfam" id="PF05157">
    <property type="entry name" value="MshEN"/>
    <property type="match status" value="1"/>
</dbReference>
<dbReference type="SMART" id="SM00382">
    <property type="entry name" value="AAA"/>
    <property type="match status" value="1"/>
</dbReference>
<proteinExistence type="inferred from homology"/>
<dbReference type="Gene3D" id="3.30.300.160">
    <property type="entry name" value="Type II secretion system, protein E, N-terminal domain"/>
    <property type="match status" value="1"/>
</dbReference>
<dbReference type="InterPro" id="IPR001482">
    <property type="entry name" value="T2SS/T4SS_dom"/>
</dbReference>
<dbReference type="SUPFAM" id="SSF160246">
    <property type="entry name" value="EspE N-terminal domain-like"/>
    <property type="match status" value="1"/>
</dbReference>
<dbReference type="FunFam" id="3.30.450.90:FF:000001">
    <property type="entry name" value="Type II secretion system ATPase GspE"/>
    <property type="match status" value="1"/>
</dbReference>
<evidence type="ECO:0000313" key="5">
    <source>
        <dbReference type="EMBL" id="PQO42284.1"/>
    </source>
</evidence>
<name>A0A2S8GDW7_9BACT</name>
<evidence type="ECO:0000313" key="6">
    <source>
        <dbReference type="Proteomes" id="UP000237819"/>
    </source>
</evidence>
<evidence type="ECO:0000259" key="4">
    <source>
        <dbReference type="PROSITE" id="PS00662"/>
    </source>
</evidence>
<dbReference type="InterPro" id="IPR003593">
    <property type="entry name" value="AAA+_ATPase"/>
</dbReference>
<dbReference type="Proteomes" id="UP000237819">
    <property type="component" value="Unassembled WGS sequence"/>
</dbReference>
<dbReference type="Gene3D" id="3.30.450.90">
    <property type="match status" value="1"/>
</dbReference>
<dbReference type="EMBL" id="PUHZ01000025">
    <property type="protein sequence ID" value="PQO42284.1"/>
    <property type="molecule type" value="Genomic_DNA"/>
</dbReference>
<dbReference type="InterPro" id="IPR007831">
    <property type="entry name" value="T2SS_GspE_N"/>
</dbReference>
<protein>
    <submittedName>
        <fullName evidence="5">Pilus assembly protein PilB</fullName>
    </submittedName>
</protein>
<dbReference type="FunFam" id="3.30.300.160:FF:000002">
    <property type="entry name" value="Type II secretion system protein E"/>
    <property type="match status" value="1"/>
</dbReference>
<keyword evidence="2" id="KW-0547">Nucleotide-binding</keyword>
<dbReference type="Gene3D" id="3.40.50.300">
    <property type="entry name" value="P-loop containing nucleotide triphosphate hydrolases"/>
    <property type="match status" value="1"/>
</dbReference>
<feature type="domain" description="Bacterial type II secretion system protein E" evidence="4">
    <location>
        <begin position="391"/>
        <end position="405"/>
    </location>
</feature>
<dbReference type="PANTHER" id="PTHR30258:SF1">
    <property type="entry name" value="PROTEIN TRANSPORT PROTEIN HOFB HOMOLOG"/>
    <property type="match status" value="1"/>
</dbReference>
<accession>A0A2S8GDW7</accession>